<accession>A0A5P1F179</accession>
<organism evidence="1 2">
    <name type="scientific">Asparagus officinalis</name>
    <name type="common">Garden asparagus</name>
    <dbReference type="NCBI Taxonomy" id="4686"/>
    <lineage>
        <taxon>Eukaryota</taxon>
        <taxon>Viridiplantae</taxon>
        <taxon>Streptophyta</taxon>
        <taxon>Embryophyta</taxon>
        <taxon>Tracheophyta</taxon>
        <taxon>Spermatophyta</taxon>
        <taxon>Magnoliopsida</taxon>
        <taxon>Liliopsida</taxon>
        <taxon>Asparagales</taxon>
        <taxon>Asparagaceae</taxon>
        <taxon>Asparagoideae</taxon>
        <taxon>Asparagus</taxon>
    </lineage>
</organism>
<dbReference type="AlphaFoldDB" id="A0A5P1F179"/>
<sequence length="174" mass="19220">MFEIKLKAVRGRWSEGIQIRHECSCRARWWMLSAPGRILAKSADHLDFRKGNVVSFVISHSLLDAHVDLLRRWCVNSGGFGGAGGNARVALKECHPSTRIYISSSNVMVNSGVTCSERQVEREDRVGLENVPRCTVAAELHCSTPQQVPSTVLGNRSAISGHGYPQSPHPFKEI</sequence>
<dbReference type="Gramene" id="ONK72126">
    <property type="protein sequence ID" value="ONK72126"/>
    <property type="gene ID" value="A4U43_C04F16020"/>
</dbReference>
<evidence type="ECO:0000313" key="2">
    <source>
        <dbReference type="Proteomes" id="UP000243459"/>
    </source>
</evidence>
<evidence type="ECO:0000313" key="1">
    <source>
        <dbReference type="EMBL" id="ONK72126.1"/>
    </source>
</evidence>
<keyword evidence="2" id="KW-1185">Reference proteome</keyword>
<reference evidence="2" key="1">
    <citation type="journal article" date="2017" name="Nat. Commun.">
        <title>The asparagus genome sheds light on the origin and evolution of a young Y chromosome.</title>
        <authorList>
            <person name="Harkess A."/>
            <person name="Zhou J."/>
            <person name="Xu C."/>
            <person name="Bowers J.E."/>
            <person name="Van der Hulst R."/>
            <person name="Ayyampalayam S."/>
            <person name="Mercati F."/>
            <person name="Riccardi P."/>
            <person name="McKain M.R."/>
            <person name="Kakrana A."/>
            <person name="Tang H."/>
            <person name="Ray J."/>
            <person name="Groenendijk J."/>
            <person name="Arikit S."/>
            <person name="Mathioni S.M."/>
            <person name="Nakano M."/>
            <person name="Shan H."/>
            <person name="Telgmann-Rauber A."/>
            <person name="Kanno A."/>
            <person name="Yue Z."/>
            <person name="Chen H."/>
            <person name="Li W."/>
            <person name="Chen Y."/>
            <person name="Xu X."/>
            <person name="Zhang Y."/>
            <person name="Luo S."/>
            <person name="Chen H."/>
            <person name="Gao J."/>
            <person name="Mao Z."/>
            <person name="Pires J.C."/>
            <person name="Luo M."/>
            <person name="Kudrna D."/>
            <person name="Wing R.A."/>
            <person name="Meyers B.C."/>
            <person name="Yi K."/>
            <person name="Kong H."/>
            <person name="Lavrijsen P."/>
            <person name="Sunseri F."/>
            <person name="Falavigna A."/>
            <person name="Ye Y."/>
            <person name="Leebens-Mack J.H."/>
            <person name="Chen G."/>
        </authorList>
    </citation>
    <scope>NUCLEOTIDE SEQUENCE [LARGE SCALE GENOMIC DNA]</scope>
    <source>
        <strain evidence="2">cv. DH0086</strain>
    </source>
</reference>
<protein>
    <submittedName>
        <fullName evidence="1">Uncharacterized protein</fullName>
    </submittedName>
</protein>
<gene>
    <name evidence="1" type="ORF">A4U43_C04F16020</name>
</gene>
<dbReference type="Proteomes" id="UP000243459">
    <property type="component" value="Chromosome 4"/>
</dbReference>
<dbReference type="EMBL" id="CM007384">
    <property type="protein sequence ID" value="ONK72126.1"/>
    <property type="molecule type" value="Genomic_DNA"/>
</dbReference>
<proteinExistence type="predicted"/>
<name>A0A5P1F179_ASPOF</name>